<dbReference type="STRING" id="1653334.GA0071312_3700"/>
<evidence type="ECO:0000313" key="5">
    <source>
        <dbReference type="Proteomes" id="UP000182800"/>
    </source>
</evidence>
<name>A0A0P7YDY8_9HYPH</name>
<feature type="transmembrane region" description="Helical" evidence="1">
    <location>
        <begin position="103"/>
        <end position="121"/>
    </location>
</feature>
<dbReference type="InterPro" id="IPR017516">
    <property type="entry name" value="AbrB_dup"/>
</dbReference>
<evidence type="ECO:0000313" key="4">
    <source>
        <dbReference type="Proteomes" id="UP000050497"/>
    </source>
</evidence>
<comment type="caution">
    <text evidence="2">The sequence shown here is derived from an EMBL/GenBank/DDBJ whole genome shotgun (WGS) entry which is preliminary data.</text>
</comment>
<feature type="transmembrane region" description="Helical" evidence="1">
    <location>
        <begin position="78"/>
        <end position="97"/>
    </location>
</feature>
<keyword evidence="1" id="KW-1133">Transmembrane helix</keyword>
<dbReference type="Proteomes" id="UP000182800">
    <property type="component" value="Unassembled WGS sequence"/>
</dbReference>
<dbReference type="Proteomes" id="UP000050497">
    <property type="component" value="Unassembled WGS sequence"/>
</dbReference>
<dbReference type="PATRIC" id="fig|1653334.4.peg.1886"/>
<keyword evidence="5" id="KW-1185">Reference proteome</keyword>
<dbReference type="PANTHER" id="PTHR38457">
    <property type="entry name" value="REGULATOR ABRB-RELATED"/>
    <property type="match status" value="1"/>
</dbReference>
<evidence type="ECO:0000256" key="1">
    <source>
        <dbReference type="SAM" id="Phobius"/>
    </source>
</evidence>
<feature type="transmembrane region" description="Helical" evidence="1">
    <location>
        <begin position="200"/>
        <end position="220"/>
    </location>
</feature>
<sequence>MRSFWQEMRGGFAALRPEHFPYARFIAALILGFIGGAIFNALTLPLPWMLGPMTFCTIAAILRAPIAAPTVVRPPMSAVIGVMLGAAFTPAILTNLLDWVPTIIGLAFFVAVSGSACVLYFRKIGRMDMTTAYFAGMPGGLVEMVVVGEQRGGDGRTIALVHSARILLVVMTLPFLVELVEGVSLGGRADMGPSVTEAPLTAELWIIGCGLAGAVFGHLLRLPAKYLLGPMLVSAFVHAAGITDFKPPAEIVQGAQIVLGVTIGCRFLGTPPQVILRILALSFGSTMILLVMTLGFAVIVSRFSAFEVLPLMLAYSPGGLAEMSLVAIAVHTEVAFVAAHHIIRILFVMLSAGPTFALLYPKRGGKGGGKGVGKGGIPRMRDG</sequence>
<organism evidence="2 4">
    <name type="scientific">Saliniramus fredricksonii</name>
    <dbReference type="NCBI Taxonomy" id="1653334"/>
    <lineage>
        <taxon>Bacteria</taxon>
        <taxon>Pseudomonadati</taxon>
        <taxon>Pseudomonadota</taxon>
        <taxon>Alphaproteobacteria</taxon>
        <taxon>Hyphomicrobiales</taxon>
        <taxon>Salinarimonadaceae</taxon>
        <taxon>Saliniramus</taxon>
    </lineage>
</organism>
<feature type="transmembrane region" description="Helical" evidence="1">
    <location>
        <begin position="21"/>
        <end position="42"/>
    </location>
</feature>
<protein>
    <submittedName>
        <fullName evidence="2">Membrane protein AbrB duplication</fullName>
    </submittedName>
</protein>
<feature type="transmembrane region" description="Helical" evidence="1">
    <location>
        <begin position="276"/>
        <end position="300"/>
    </location>
</feature>
<proteinExistence type="predicted"/>
<dbReference type="RefSeq" id="WP_165604076.1">
    <property type="nucleotide sequence ID" value="NZ_FMBM01000003.1"/>
</dbReference>
<dbReference type="PANTHER" id="PTHR38457:SF1">
    <property type="entry name" value="REGULATOR ABRB-RELATED"/>
    <property type="match status" value="1"/>
</dbReference>
<keyword evidence="1" id="KW-0472">Membrane</keyword>
<dbReference type="InterPro" id="IPR007820">
    <property type="entry name" value="AbrB_fam"/>
</dbReference>
<accession>A0A0P7YDY8</accession>
<evidence type="ECO:0000313" key="2">
    <source>
        <dbReference type="EMBL" id="KPQ12633.1"/>
    </source>
</evidence>
<feature type="transmembrane region" description="Helical" evidence="1">
    <location>
        <begin position="312"/>
        <end position="330"/>
    </location>
</feature>
<dbReference type="NCBIfam" id="TIGR03082">
    <property type="entry name" value="Gneg_AbrB_dup"/>
    <property type="match status" value="2"/>
</dbReference>
<reference evidence="2 4" key="1">
    <citation type="submission" date="2015-09" db="EMBL/GenBank/DDBJ databases">
        <title>Identification and resolution of microdiversity through metagenomic sequencing of parallel consortia.</title>
        <authorList>
            <person name="Nelson W.C."/>
            <person name="Romine M.F."/>
            <person name="Lindemann S.R."/>
        </authorList>
    </citation>
    <scope>NUCLEOTIDE SEQUENCE [LARGE SCALE GENOMIC DNA]</scope>
    <source>
        <strain evidence="2">HL-109</strain>
    </source>
</reference>
<dbReference type="GO" id="GO:0010468">
    <property type="term" value="P:regulation of gene expression"/>
    <property type="evidence" value="ECO:0007669"/>
    <property type="project" value="InterPro"/>
</dbReference>
<dbReference type="PIRSF" id="PIRSF038991">
    <property type="entry name" value="Protein_AbrB"/>
    <property type="match status" value="1"/>
</dbReference>
<dbReference type="AlphaFoldDB" id="A0A0P7YDY8"/>
<evidence type="ECO:0000313" key="3">
    <source>
        <dbReference type="EMBL" id="SCC82691.1"/>
    </source>
</evidence>
<keyword evidence="1" id="KW-0812">Transmembrane</keyword>
<dbReference type="Pfam" id="PF05145">
    <property type="entry name" value="AbrB"/>
    <property type="match status" value="1"/>
</dbReference>
<feature type="transmembrane region" description="Helical" evidence="1">
    <location>
        <begin position="48"/>
        <end position="66"/>
    </location>
</feature>
<dbReference type="GO" id="GO:0016020">
    <property type="term" value="C:membrane"/>
    <property type="evidence" value="ECO:0007669"/>
    <property type="project" value="InterPro"/>
</dbReference>
<feature type="transmembrane region" description="Helical" evidence="1">
    <location>
        <begin position="159"/>
        <end position="180"/>
    </location>
</feature>
<feature type="transmembrane region" description="Helical" evidence="1">
    <location>
        <begin position="342"/>
        <end position="360"/>
    </location>
</feature>
<gene>
    <name evidence="3" type="ORF">GA0071312_3700</name>
    <name evidence="2" type="ORF">HLUCCO17_00630</name>
</gene>
<dbReference type="EMBL" id="FMBM01000003">
    <property type="protein sequence ID" value="SCC82691.1"/>
    <property type="molecule type" value="Genomic_DNA"/>
</dbReference>
<reference evidence="3 5" key="2">
    <citation type="submission" date="2016-08" db="EMBL/GenBank/DDBJ databases">
        <authorList>
            <person name="Varghese N."/>
            <person name="Submissions Spin"/>
        </authorList>
    </citation>
    <scope>NUCLEOTIDE SEQUENCE [LARGE SCALE GENOMIC DNA]</scope>
    <source>
        <strain evidence="3 5">HL-109</strain>
    </source>
</reference>
<dbReference type="EMBL" id="LJSX01000001">
    <property type="protein sequence ID" value="KPQ12633.1"/>
    <property type="molecule type" value="Genomic_DNA"/>
</dbReference>